<sequence length="589" mass="62247">MNIKNIKISVRLAACFGILVAVMCLITGVGMQSLHSISNASRVVVEDRYVKIALVMEIRENVNSAARNLRNALLGRNVDEAKRYLDRAAANSAKTTEALNQIEKLVSTPRGKELFKAIQDARAAYNTPRDKLRELISQQKKEEATEVLFNEVIPKQDRYFEVLSNFAAFQKTLMDESVVEGQQTSDSAIALMLELSAVAILLCVLAAWWVTRSITRPLNEAVDVASAVAQGDLTIQIGETTRDETGKLLASLKAMNQNLHRIVSEVRTGSDTINTASSEIASGNLDLSSRTEEQAGALEETASAMEELTSTVKQNADNARQANSLAATASEVAVQGGSVVGQVVQTMGEINEASRKIVDIISVIDGIAFQTNILALNAAVEAARAGEQGRGFAVVASEVRTLAQRSASAAKEIKALIDDSVSRVDNGSRLVEQAGATMSEVVASVRRVTDVVAEISAASHEQSDGIEQINHAIVQMDEVTQQNAALVEQAAAAAQSLQEQSGRLVETVSIFKLSSHETPRAQPARKPAPPKPASKPTAAAPAAPAAPAKAAVAAPAPAPKALPAKPAASAGAKGGGKAPPADEGDWEQF</sequence>
<dbReference type="EMBL" id="NJGV01000021">
    <property type="protein sequence ID" value="OWY33041.1"/>
    <property type="molecule type" value="Genomic_DNA"/>
</dbReference>
<dbReference type="Pfam" id="PF00672">
    <property type="entry name" value="HAMP"/>
    <property type="match status" value="1"/>
</dbReference>
<dbReference type="GO" id="GO:0005886">
    <property type="term" value="C:plasma membrane"/>
    <property type="evidence" value="ECO:0007669"/>
    <property type="project" value="TreeGrafter"/>
</dbReference>
<feature type="domain" description="Methyl-accepting transducer" evidence="6">
    <location>
        <begin position="269"/>
        <end position="498"/>
    </location>
</feature>
<accession>A0A225SPQ8</accession>
<dbReference type="InterPro" id="IPR004089">
    <property type="entry name" value="MCPsignal_dom"/>
</dbReference>
<dbReference type="SUPFAM" id="SSF58104">
    <property type="entry name" value="Methyl-accepting chemotaxis protein (MCP) signaling domain"/>
    <property type="match status" value="1"/>
</dbReference>
<dbReference type="Pfam" id="PF00015">
    <property type="entry name" value="MCPsignal"/>
    <property type="match status" value="1"/>
</dbReference>
<dbReference type="PANTHER" id="PTHR43531">
    <property type="entry name" value="PROTEIN ICFG"/>
    <property type="match status" value="1"/>
</dbReference>
<evidence type="ECO:0000259" key="6">
    <source>
        <dbReference type="PROSITE" id="PS50111"/>
    </source>
</evidence>
<dbReference type="CDD" id="cd19411">
    <property type="entry name" value="MCP2201-like_sensor"/>
    <property type="match status" value="1"/>
</dbReference>
<protein>
    <submittedName>
        <fullName evidence="8">Methyl-accepting chemotaxis protein</fullName>
    </submittedName>
</protein>
<evidence type="ECO:0000256" key="4">
    <source>
        <dbReference type="SAM" id="MobiDB-lite"/>
    </source>
</evidence>
<dbReference type="InterPro" id="IPR051310">
    <property type="entry name" value="MCP_chemotaxis"/>
</dbReference>
<dbReference type="PRINTS" id="PR00260">
    <property type="entry name" value="CHEMTRNSDUCR"/>
</dbReference>
<dbReference type="InterPro" id="IPR024478">
    <property type="entry name" value="HlyB_4HB_MCP"/>
</dbReference>
<evidence type="ECO:0000313" key="8">
    <source>
        <dbReference type="EMBL" id="OWY33041.1"/>
    </source>
</evidence>
<feature type="region of interest" description="Disordered" evidence="4">
    <location>
        <begin position="515"/>
        <end position="589"/>
    </location>
</feature>
<dbReference type="FunFam" id="1.10.287.950:FF:000002">
    <property type="entry name" value="Methyl-accepting chemotaxis protein"/>
    <property type="match status" value="1"/>
</dbReference>
<dbReference type="Proteomes" id="UP000214747">
    <property type="component" value="Unassembled WGS sequence"/>
</dbReference>
<dbReference type="Pfam" id="PF12729">
    <property type="entry name" value="4HB_MCP_1"/>
    <property type="match status" value="1"/>
</dbReference>
<dbReference type="InterPro" id="IPR003660">
    <property type="entry name" value="HAMP_dom"/>
</dbReference>
<dbReference type="CDD" id="cd06225">
    <property type="entry name" value="HAMP"/>
    <property type="match status" value="1"/>
</dbReference>
<dbReference type="Gene3D" id="1.10.287.950">
    <property type="entry name" value="Methyl-accepting chemotaxis protein"/>
    <property type="match status" value="1"/>
</dbReference>
<feature type="compositionally biased region" description="Low complexity" evidence="4">
    <location>
        <begin position="534"/>
        <end position="571"/>
    </location>
</feature>
<evidence type="ECO:0000313" key="9">
    <source>
        <dbReference type="Proteomes" id="UP000214747"/>
    </source>
</evidence>
<comment type="caution">
    <text evidence="8">The sequence shown here is derived from an EMBL/GenBank/DDBJ whole genome shotgun (WGS) entry which is preliminary data.</text>
</comment>
<keyword evidence="5" id="KW-0812">Transmembrane</keyword>
<keyword evidence="5" id="KW-0472">Membrane</keyword>
<evidence type="ECO:0000256" key="5">
    <source>
        <dbReference type="SAM" id="Phobius"/>
    </source>
</evidence>
<dbReference type="SMART" id="SM00304">
    <property type="entry name" value="HAMP"/>
    <property type="match status" value="1"/>
</dbReference>
<organism evidence="8 9">
    <name type="scientific">Herbaspirillum aquaticum</name>
    <dbReference type="NCBI Taxonomy" id="568783"/>
    <lineage>
        <taxon>Bacteria</taxon>
        <taxon>Pseudomonadati</taxon>
        <taxon>Pseudomonadota</taxon>
        <taxon>Betaproteobacteria</taxon>
        <taxon>Burkholderiales</taxon>
        <taxon>Oxalobacteraceae</taxon>
        <taxon>Herbaspirillum</taxon>
    </lineage>
</organism>
<dbReference type="CDD" id="cd11386">
    <property type="entry name" value="MCP_signal"/>
    <property type="match status" value="1"/>
</dbReference>
<dbReference type="SMART" id="SM00283">
    <property type="entry name" value="MA"/>
    <property type="match status" value="1"/>
</dbReference>
<dbReference type="PROSITE" id="PS50885">
    <property type="entry name" value="HAMP"/>
    <property type="match status" value="1"/>
</dbReference>
<reference evidence="8 9" key="1">
    <citation type="journal article" date="2010" name="Int. J. Syst. Evol. Microbiol.">
        <title>Reclassification of Herbaspirillum putei as a later heterotypic synonym of Herbaspirillum huttiense, with the description of H. huttiense subsp. huttiense subsp. nov. and H. huttiense subsp. putei subsp. nov., comb. nov., and description of Herbaspirillum aquaticum sp. nov.</title>
        <authorList>
            <person name="Dobritsa A.P."/>
            <person name="Reddy M.C."/>
            <person name="Samadpour M."/>
        </authorList>
    </citation>
    <scope>NUCLEOTIDE SEQUENCE [LARGE SCALE GENOMIC DNA]</scope>
    <source>
        <strain evidence="8 9">IEH 4430</strain>
    </source>
</reference>
<dbReference type="InterPro" id="IPR004090">
    <property type="entry name" value="Chemotax_Me-accpt_rcpt"/>
</dbReference>
<keyword evidence="3" id="KW-0807">Transducer</keyword>
<evidence type="ECO:0000256" key="3">
    <source>
        <dbReference type="PROSITE-ProRule" id="PRU00284"/>
    </source>
</evidence>
<dbReference type="GO" id="GO:0007165">
    <property type="term" value="P:signal transduction"/>
    <property type="evidence" value="ECO:0007669"/>
    <property type="project" value="UniProtKB-KW"/>
</dbReference>
<feature type="domain" description="HAMP" evidence="7">
    <location>
        <begin position="212"/>
        <end position="264"/>
    </location>
</feature>
<name>A0A225SPQ8_9BURK</name>
<keyword evidence="5" id="KW-1133">Transmembrane helix</keyword>
<dbReference type="GO" id="GO:0004888">
    <property type="term" value="F:transmembrane signaling receptor activity"/>
    <property type="evidence" value="ECO:0007669"/>
    <property type="project" value="InterPro"/>
</dbReference>
<dbReference type="PANTHER" id="PTHR43531:SF14">
    <property type="entry name" value="METHYL-ACCEPTING CHEMOTAXIS PROTEIN I-RELATED"/>
    <property type="match status" value="1"/>
</dbReference>
<keyword evidence="1" id="KW-0488">Methylation</keyword>
<dbReference type="RefSeq" id="WP_088756623.1">
    <property type="nucleotide sequence ID" value="NZ_NJGV01000021.1"/>
</dbReference>
<dbReference type="AlphaFoldDB" id="A0A225SPQ8"/>
<keyword evidence="9" id="KW-1185">Reference proteome</keyword>
<evidence type="ECO:0000256" key="2">
    <source>
        <dbReference type="ARBA" id="ARBA00029447"/>
    </source>
</evidence>
<dbReference type="GO" id="GO:0006935">
    <property type="term" value="P:chemotaxis"/>
    <property type="evidence" value="ECO:0007669"/>
    <property type="project" value="InterPro"/>
</dbReference>
<feature type="transmembrane region" description="Helical" evidence="5">
    <location>
        <begin position="12"/>
        <end position="31"/>
    </location>
</feature>
<evidence type="ECO:0000259" key="7">
    <source>
        <dbReference type="PROSITE" id="PS50885"/>
    </source>
</evidence>
<gene>
    <name evidence="8" type="ORF">CEJ45_19155</name>
</gene>
<dbReference type="PROSITE" id="PS50111">
    <property type="entry name" value="CHEMOTAXIS_TRANSDUC_2"/>
    <property type="match status" value="1"/>
</dbReference>
<proteinExistence type="inferred from homology"/>
<evidence type="ECO:0000256" key="1">
    <source>
        <dbReference type="ARBA" id="ARBA00022481"/>
    </source>
</evidence>
<comment type="similarity">
    <text evidence="2">Belongs to the methyl-accepting chemotaxis (MCP) protein family.</text>
</comment>
<dbReference type="InterPro" id="IPR047347">
    <property type="entry name" value="YvaQ-like_sensor"/>
</dbReference>